<evidence type="ECO:0000313" key="1">
    <source>
        <dbReference type="EMBL" id="QHR72946.1"/>
    </source>
</evidence>
<sequence>MKATIVIDITLPVAPSVAGVLPLREDCMGKESPLDRVTFTKAQLALLEKHFGTWEKVGRTVTIDTNLPLINREAGKQDVLDFIRERVI</sequence>
<accession>A0A6B9X791</accession>
<dbReference type="Proteomes" id="UP000464364">
    <property type="component" value="Segment"/>
</dbReference>
<gene>
    <name evidence="1" type="ORF">usur_19</name>
</gene>
<keyword evidence="2" id="KW-1185">Reference proteome</keyword>
<dbReference type="EMBL" id="MN850624">
    <property type="protein sequence ID" value="QHR72946.1"/>
    <property type="molecule type" value="Genomic_DNA"/>
</dbReference>
<organism evidence="1 2">
    <name type="scientific">Escherichia phage usur</name>
    <dbReference type="NCBI Taxonomy" id="2696459"/>
    <lineage>
        <taxon>Viruses</taxon>
        <taxon>Duplodnaviria</taxon>
        <taxon>Heunggongvirae</taxon>
        <taxon>Uroviricota</taxon>
        <taxon>Caudoviricetes</taxon>
        <taxon>Autographivirales</taxon>
        <taxon>Autoscriptoviridae</taxon>
        <taxon>Stentvirinae</taxon>
        <taxon>Bonnellvirus</taxon>
        <taxon>Bonnellvirus usur</taxon>
    </lineage>
</organism>
<evidence type="ECO:0000313" key="2">
    <source>
        <dbReference type="Proteomes" id="UP000464364"/>
    </source>
</evidence>
<proteinExistence type="predicted"/>
<name>A0A6B9X791_9CAUD</name>
<reference evidence="2" key="1">
    <citation type="submission" date="2019-12" db="EMBL/GenBank/DDBJ databases">
        <authorList>
            <person name="Olsen N.S."/>
            <person name="Junco L.M.F."/>
            <person name="Kot W."/>
            <person name="Hansen L.H."/>
        </authorList>
    </citation>
    <scope>NUCLEOTIDE SEQUENCE [LARGE SCALE GENOMIC DNA]</scope>
</reference>
<protein>
    <submittedName>
        <fullName evidence="1">Uncharacterized protein</fullName>
    </submittedName>
</protein>